<evidence type="ECO:0000256" key="1">
    <source>
        <dbReference type="SAM" id="MobiDB-lite"/>
    </source>
</evidence>
<name>A0A6C0AQF2_9ZZZZ</name>
<protein>
    <submittedName>
        <fullName evidence="2">Uncharacterized protein</fullName>
    </submittedName>
</protein>
<feature type="compositionally biased region" description="Pro residues" evidence="1">
    <location>
        <begin position="416"/>
        <end position="446"/>
    </location>
</feature>
<organism evidence="2">
    <name type="scientific">viral metagenome</name>
    <dbReference type="NCBI Taxonomy" id="1070528"/>
    <lineage>
        <taxon>unclassified sequences</taxon>
        <taxon>metagenomes</taxon>
        <taxon>organismal metagenomes</taxon>
    </lineage>
</organism>
<feature type="region of interest" description="Disordered" evidence="1">
    <location>
        <begin position="399"/>
        <end position="446"/>
    </location>
</feature>
<evidence type="ECO:0000313" key="2">
    <source>
        <dbReference type="EMBL" id="QHS81660.1"/>
    </source>
</evidence>
<accession>A0A6C0AQF2</accession>
<dbReference type="EMBL" id="MN740759">
    <property type="protein sequence ID" value="QHS81660.1"/>
    <property type="molecule type" value="Genomic_DNA"/>
</dbReference>
<dbReference type="AlphaFoldDB" id="A0A6C0AQF2"/>
<reference evidence="2" key="1">
    <citation type="journal article" date="2020" name="Nature">
        <title>Giant virus diversity and host interactions through global metagenomics.</title>
        <authorList>
            <person name="Schulz F."/>
            <person name="Roux S."/>
            <person name="Paez-Espino D."/>
            <person name="Jungbluth S."/>
            <person name="Walsh D.A."/>
            <person name="Denef V.J."/>
            <person name="McMahon K.D."/>
            <person name="Konstantinidis K.T."/>
            <person name="Eloe-Fadrosh E.A."/>
            <person name="Kyrpides N.C."/>
            <person name="Woyke T."/>
        </authorList>
    </citation>
    <scope>NUCLEOTIDE SEQUENCE</scope>
    <source>
        <strain evidence="2">GVMAG-S-1101164-72</strain>
    </source>
</reference>
<sequence>MFRRLAALNEGYEQQQQQNQYSQNQNYRFNTLIPNLIPSTTDAPRQFMTAVQGVNPMTGQRINPVTTAPRSGLLQNTISSPQNIFYSAWTTPIPPAPPSNQEQIDTCKEIKSCEDLREYMKNPKKGIMCGYCPTSNKGIPINDKGVAKFKGVNNECMSVITDPDSEGCKRAPADFDPRSNKELICTPNENGFLSATCLLDVIQEVGCSNKGSIALALSDNMSDPNPANIIMNLDAAKIYNQRNQEDPFTLSRVQGTNQTRAYALSEFQKIRGNANIKSPITQLDAAARDLCLNKGDIMSYDFCSELGPDSPIRTINGETLKCLQKEFLKHGGTPRGQLFPSSSTLTFYQSKNTYGEALNFMKSLNSKARGVEGFENQNPYDIQRSALIDLQGIKPEESVKIPVLPIKPEPPKPEPPKPTPTPTPKPDVPPPAPEPPKPAPPPPPPKPIRGVDVLWFFTNILVACTKESTIPTIGGGTTIPGTNLYGDQIITNTNVLVPSMKQFRFTLGSDPKIQTNTYDFNKYNVVLNGPLFYTDERAIDLENDLNIDGSTVKNNTTITNKNCWTYKPNDKNILKIRWRFNGSSEAGYRRMDYKEELACDSFNPNYRHLSNGYLTRELTGPFLMYEVINSIFADRRLPEAIQASLDPSVQIKNSPTDVLRSPVGSTGYLNLNGSATCSIPKVSFTAWNNHLFVFRINTMPVSGTSNLCTMKYNGKEIKINAMRQGNAQALVGVSGPLGPVGRSTLPLIDLSKWYVCVVNRSTVWSITIYTHEEAKNLKALYTPTQVSVPDDFGTNPVIPMTTTVGGSTMAGFDMDLAIWHYFNTVSMTPEMISKSCADQWTVTV</sequence>
<proteinExistence type="predicted"/>